<proteinExistence type="predicted"/>
<feature type="region of interest" description="Disordered" evidence="1">
    <location>
        <begin position="109"/>
        <end position="128"/>
    </location>
</feature>
<name>A0AAD9HRJ0_9PEZI</name>
<evidence type="ECO:0000313" key="3">
    <source>
        <dbReference type="Proteomes" id="UP001232148"/>
    </source>
</evidence>
<keyword evidence="3" id="KW-1185">Reference proteome</keyword>
<reference evidence="2" key="1">
    <citation type="submission" date="2021-06" db="EMBL/GenBank/DDBJ databases">
        <title>Comparative genomics, transcriptomics and evolutionary studies reveal genomic signatures of adaptation to plant cell wall in hemibiotrophic fungi.</title>
        <authorList>
            <consortium name="DOE Joint Genome Institute"/>
            <person name="Baroncelli R."/>
            <person name="Diaz J.F."/>
            <person name="Benocci T."/>
            <person name="Peng M."/>
            <person name="Battaglia E."/>
            <person name="Haridas S."/>
            <person name="Andreopoulos W."/>
            <person name="Labutti K."/>
            <person name="Pangilinan J."/>
            <person name="Floch G.L."/>
            <person name="Makela M.R."/>
            <person name="Henrissat B."/>
            <person name="Grigoriev I.V."/>
            <person name="Crouch J.A."/>
            <person name="De Vries R.P."/>
            <person name="Sukno S.A."/>
            <person name="Thon M.R."/>
        </authorList>
    </citation>
    <scope>NUCLEOTIDE SEQUENCE</scope>
    <source>
        <strain evidence="2">MAFF235873</strain>
    </source>
</reference>
<comment type="caution">
    <text evidence="2">The sequence shown here is derived from an EMBL/GenBank/DDBJ whole genome shotgun (WGS) entry which is preliminary data.</text>
</comment>
<accession>A0AAD9HRJ0</accession>
<evidence type="ECO:0000256" key="1">
    <source>
        <dbReference type="SAM" id="MobiDB-lite"/>
    </source>
</evidence>
<dbReference type="Proteomes" id="UP001232148">
    <property type="component" value="Unassembled WGS sequence"/>
</dbReference>
<feature type="region of interest" description="Disordered" evidence="1">
    <location>
        <begin position="166"/>
        <end position="199"/>
    </location>
</feature>
<dbReference type="EMBL" id="MU842818">
    <property type="protein sequence ID" value="KAK2033865.1"/>
    <property type="molecule type" value="Genomic_DNA"/>
</dbReference>
<sequence>MVRSLKLTPDRLSPFPVASSAHKCRGPTVERRGAMMARLPETTHLPSVRSDSRERERTWESQVEKAYGVGETRYYGRVHPLRVPRTSSLVYISSLFLCLSLSLDISDKSTKTGAQAGPGEHDSPVPLGIQGRQEEEKLWSHLNHTATLKTIVRVYCVRGYVGGCTMRESQSSSPPRARGEGREKDDPNQTKPNPTPPQLSLHSRVYLAYLFRMLKSCPPTPLFRSTEGRTSIGLETESRSRLYGHLLRLATQLVTPRIPYPITVIAGRGSSCSCHVSYPFHHKVQEWHCGFPRCIFMTCRPWIRLEIGRTRLGTSRPPRTHLKGTPCTFGSP</sequence>
<protein>
    <submittedName>
        <fullName evidence="2">Uncharacterized protein</fullName>
    </submittedName>
</protein>
<evidence type="ECO:0000313" key="2">
    <source>
        <dbReference type="EMBL" id="KAK2033865.1"/>
    </source>
</evidence>
<dbReference type="AlphaFoldDB" id="A0AAD9HRJ0"/>
<feature type="compositionally biased region" description="Basic and acidic residues" evidence="1">
    <location>
        <begin position="177"/>
        <end position="188"/>
    </location>
</feature>
<organism evidence="2 3">
    <name type="scientific">Colletotrichum zoysiae</name>
    <dbReference type="NCBI Taxonomy" id="1216348"/>
    <lineage>
        <taxon>Eukaryota</taxon>
        <taxon>Fungi</taxon>
        <taxon>Dikarya</taxon>
        <taxon>Ascomycota</taxon>
        <taxon>Pezizomycotina</taxon>
        <taxon>Sordariomycetes</taxon>
        <taxon>Hypocreomycetidae</taxon>
        <taxon>Glomerellales</taxon>
        <taxon>Glomerellaceae</taxon>
        <taxon>Colletotrichum</taxon>
        <taxon>Colletotrichum graminicola species complex</taxon>
    </lineage>
</organism>
<gene>
    <name evidence="2" type="ORF">LX32DRAFT_24360</name>
</gene>